<gene>
    <name evidence="2" type="ORF">CERZMDRAFT_112167</name>
</gene>
<protein>
    <submittedName>
        <fullName evidence="2">Glycoside hydrolase family 1 protein</fullName>
    </submittedName>
</protein>
<accession>A0A6A6FGF3</accession>
<dbReference type="Gene3D" id="3.20.20.80">
    <property type="entry name" value="Glycosidases"/>
    <property type="match status" value="1"/>
</dbReference>
<proteinExistence type="inferred from homology"/>
<dbReference type="InterPro" id="IPR017853">
    <property type="entry name" value="GH"/>
</dbReference>
<comment type="similarity">
    <text evidence="1">Belongs to the glycosyl hydrolase 1 family.</text>
</comment>
<dbReference type="GO" id="GO:0005975">
    <property type="term" value="P:carbohydrate metabolic process"/>
    <property type="evidence" value="ECO:0007669"/>
    <property type="project" value="InterPro"/>
</dbReference>
<evidence type="ECO:0000256" key="1">
    <source>
        <dbReference type="RuleBase" id="RU003690"/>
    </source>
</evidence>
<keyword evidence="2" id="KW-0378">Hydrolase</keyword>
<sequence>MPALVWGTAASMPPYPSMTYCLRQSDHQQHAFGQSGVMRCQWRLILTAIAGASYSSFTYTALTTTRYATAIPSPLTLTTSYAPPFSKVSSLLPTGQTYTSYSLDRSATTLQDGQYGQGAYARLWAPLSYNSTVPFTTTVTPTPVASSELVFPPALYTPCPQQADACLDCYKLPKEFLWGVAGSAWQIEGAAHEDGRGPSTLDEIGSLGGPEGTVNAVVSDMNYYLYKQDIARLAAIGVPNYSFSISWTRVVPFGIAGSPINTAALEHYDDLIDTCLEYGVRPIVTLSHADPPLLHSYNTTEFAESFLYYAKEVMARYSDRVSHWVTLNEPNIAYPGQTSFSAVPNILNAHASVYHWYKEELKGTGLITIKFANNLALPLDNDKEDDVRAALRYQDFILGILGNPIFLGEQIPEEVLNTSGINLTALTPDELSYFKGTADFWSFDPYTAGFATSPPGGIDACAKNQNDPLWPNCVVNTNVQTDGWLNGQGSYAYAYIAPQYVRQQLGYVWNTFRPAGILIAEFGFNPFMESSKTVVAQLYDLERTLYYDAFLREMLKSIYEDNVNVIGALAWSFLDNNEFGSYNQQYGLQHVNRTNGEFTRRFKRSIFDYVDFFHKRLV</sequence>
<dbReference type="SUPFAM" id="SSF51445">
    <property type="entry name" value="(Trans)glycosidases"/>
    <property type="match status" value="1"/>
</dbReference>
<name>A0A6A6FGF3_9PEZI</name>
<dbReference type="OrthoDB" id="65569at2759"/>
<dbReference type="GO" id="GO:0008422">
    <property type="term" value="F:beta-glucosidase activity"/>
    <property type="evidence" value="ECO:0007669"/>
    <property type="project" value="TreeGrafter"/>
</dbReference>
<evidence type="ECO:0000313" key="2">
    <source>
        <dbReference type="EMBL" id="KAF2212502.1"/>
    </source>
</evidence>
<organism evidence="2 3">
    <name type="scientific">Cercospora zeae-maydis SCOH1-5</name>
    <dbReference type="NCBI Taxonomy" id="717836"/>
    <lineage>
        <taxon>Eukaryota</taxon>
        <taxon>Fungi</taxon>
        <taxon>Dikarya</taxon>
        <taxon>Ascomycota</taxon>
        <taxon>Pezizomycotina</taxon>
        <taxon>Dothideomycetes</taxon>
        <taxon>Dothideomycetidae</taxon>
        <taxon>Mycosphaerellales</taxon>
        <taxon>Mycosphaerellaceae</taxon>
        <taxon>Cercospora</taxon>
    </lineage>
</organism>
<evidence type="ECO:0000313" key="3">
    <source>
        <dbReference type="Proteomes" id="UP000799539"/>
    </source>
</evidence>
<keyword evidence="3" id="KW-1185">Reference proteome</keyword>
<dbReference type="PANTHER" id="PTHR10353:SF53">
    <property type="entry name" value="BETA-1,4-GLUCOSIDASE (EUROFUNG)"/>
    <property type="match status" value="1"/>
</dbReference>
<dbReference type="Proteomes" id="UP000799539">
    <property type="component" value="Unassembled WGS sequence"/>
</dbReference>
<dbReference type="AlphaFoldDB" id="A0A6A6FGF3"/>
<dbReference type="PANTHER" id="PTHR10353">
    <property type="entry name" value="GLYCOSYL HYDROLASE"/>
    <property type="match status" value="1"/>
</dbReference>
<reference evidence="2" key="1">
    <citation type="journal article" date="2020" name="Stud. Mycol.">
        <title>101 Dothideomycetes genomes: a test case for predicting lifestyles and emergence of pathogens.</title>
        <authorList>
            <person name="Haridas S."/>
            <person name="Albert R."/>
            <person name="Binder M."/>
            <person name="Bloem J."/>
            <person name="Labutti K."/>
            <person name="Salamov A."/>
            <person name="Andreopoulos B."/>
            <person name="Baker S."/>
            <person name="Barry K."/>
            <person name="Bills G."/>
            <person name="Bluhm B."/>
            <person name="Cannon C."/>
            <person name="Castanera R."/>
            <person name="Culley D."/>
            <person name="Daum C."/>
            <person name="Ezra D."/>
            <person name="Gonzalez J."/>
            <person name="Henrissat B."/>
            <person name="Kuo A."/>
            <person name="Liang C."/>
            <person name="Lipzen A."/>
            <person name="Lutzoni F."/>
            <person name="Magnuson J."/>
            <person name="Mondo S."/>
            <person name="Nolan M."/>
            <person name="Ohm R."/>
            <person name="Pangilinan J."/>
            <person name="Park H.-J."/>
            <person name="Ramirez L."/>
            <person name="Alfaro M."/>
            <person name="Sun H."/>
            <person name="Tritt A."/>
            <person name="Yoshinaga Y."/>
            <person name="Zwiers L.-H."/>
            <person name="Turgeon B."/>
            <person name="Goodwin S."/>
            <person name="Spatafora J."/>
            <person name="Crous P."/>
            <person name="Grigoriev I."/>
        </authorList>
    </citation>
    <scope>NUCLEOTIDE SEQUENCE</scope>
    <source>
        <strain evidence="2">SCOH1-5</strain>
    </source>
</reference>
<dbReference type="EMBL" id="ML992673">
    <property type="protein sequence ID" value="KAF2212502.1"/>
    <property type="molecule type" value="Genomic_DNA"/>
</dbReference>
<dbReference type="Pfam" id="PF00232">
    <property type="entry name" value="Glyco_hydro_1"/>
    <property type="match status" value="1"/>
</dbReference>
<dbReference type="InterPro" id="IPR001360">
    <property type="entry name" value="Glyco_hydro_1"/>
</dbReference>